<dbReference type="Proteomes" id="UP000034096">
    <property type="component" value="Unassembled WGS sequence"/>
</dbReference>
<protein>
    <submittedName>
        <fullName evidence="2">Uncharacterized protein</fullName>
    </submittedName>
</protein>
<keyword evidence="1" id="KW-1133">Transmembrane helix</keyword>
<evidence type="ECO:0000313" key="3">
    <source>
        <dbReference type="Proteomes" id="UP000034096"/>
    </source>
</evidence>
<reference evidence="2 3" key="1">
    <citation type="journal article" date="2015" name="Nature">
        <title>rRNA introns, odd ribosomes, and small enigmatic genomes across a large radiation of phyla.</title>
        <authorList>
            <person name="Brown C.T."/>
            <person name="Hug L.A."/>
            <person name="Thomas B.C."/>
            <person name="Sharon I."/>
            <person name="Castelle C.J."/>
            <person name="Singh A."/>
            <person name="Wilkins M.J."/>
            <person name="Williams K.H."/>
            <person name="Banfield J.F."/>
        </authorList>
    </citation>
    <scope>NUCLEOTIDE SEQUENCE [LARGE SCALE GENOMIC DNA]</scope>
</reference>
<dbReference type="AlphaFoldDB" id="A0A0G0IJ23"/>
<proteinExistence type="predicted"/>
<keyword evidence="1" id="KW-0472">Membrane</keyword>
<keyword evidence="1" id="KW-0812">Transmembrane</keyword>
<evidence type="ECO:0000256" key="1">
    <source>
        <dbReference type="SAM" id="Phobius"/>
    </source>
</evidence>
<name>A0A0G0IJ23_9BACT</name>
<evidence type="ECO:0000313" key="2">
    <source>
        <dbReference type="EMBL" id="KKQ54612.1"/>
    </source>
</evidence>
<dbReference type="EMBL" id="LBUE01000039">
    <property type="protein sequence ID" value="KKQ54612.1"/>
    <property type="molecule type" value="Genomic_DNA"/>
</dbReference>
<feature type="transmembrane region" description="Helical" evidence="1">
    <location>
        <begin position="12"/>
        <end position="35"/>
    </location>
</feature>
<accession>A0A0G0IJ23</accession>
<gene>
    <name evidence="2" type="ORF">US75_C0039G0007</name>
</gene>
<sequence>MKLRRSEKRNVFFFLIVSLAIFSALMLFYYLFYLLPKKVQFDSLIRADRVLQLRRSLLTENISLMTQYSGLDPTLPTFPADRENIKTGIADSVGKISDEFSSDPDIRQHFFLSGEVKDHLVRINESNGKYSEKVSEILKIQKNLREELERIDKSAGKIYGYDPDTEFSLYTFPESREDVFEAVAVIGAGIKKVGEQTMMLDMEYAEYKEFDTQLQVVLESLERLGNLVEGDAEINEIEKQIKEFADGYRDLKMDTFALELRIFKSDEVLSMFAGERDVIAGYTGLISETSKLRLDVAGKRE</sequence>
<organism evidence="2 3">
    <name type="scientific">Candidatus Woesebacteria bacterium GW2011_GWC1_38_13</name>
    <dbReference type="NCBI Taxonomy" id="1618583"/>
    <lineage>
        <taxon>Bacteria</taxon>
        <taxon>Candidatus Woeseibacteriota</taxon>
    </lineage>
</organism>
<comment type="caution">
    <text evidence="2">The sequence shown here is derived from an EMBL/GenBank/DDBJ whole genome shotgun (WGS) entry which is preliminary data.</text>
</comment>